<comment type="similarity">
    <text evidence="1">Belongs to the sulfatase family.</text>
</comment>
<evidence type="ECO:0000259" key="3">
    <source>
        <dbReference type="Pfam" id="PF00884"/>
    </source>
</evidence>
<proteinExistence type="inferred from homology"/>
<evidence type="ECO:0000256" key="2">
    <source>
        <dbReference type="ARBA" id="ARBA00022801"/>
    </source>
</evidence>
<feature type="domain" description="Sulfatase N-terminal" evidence="3">
    <location>
        <begin position="304"/>
        <end position="565"/>
    </location>
</feature>
<dbReference type="InterPro" id="IPR050738">
    <property type="entry name" value="Sulfatase"/>
</dbReference>
<dbReference type="SUPFAM" id="SSF53649">
    <property type="entry name" value="Alkaline phosphatase-like"/>
    <property type="match status" value="1"/>
</dbReference>
<organism evidence="4 5">
    <name type="scientific">Chaetoceros tenuissimus</name>
    <dbReference type="NCBI Taxonomy" id="426638"/>
    <lineage>
        <taxon>Eukaryota</taxon>
        <taxon>Sar</taxon>
        <taxon>Stramenopiles</taxon>
        <taxon>Ochrophyta</taxon>
        <taxon>Bacillariophyta</taxon>
        <taxon>Coscinodiscophyceae</taxon>
        <taxon>Chaetocerotophycidae</taxon>
        <taxon>Chaetocerotales</taxon>
        <taxon>Chaetocerotaceae</taxon>
        <taxon>Chaetoceros</taxon>
    </lineage>
</organism>
<dbReference type="PANTHER" id="PTHR42693:SF53">
    <property type="entry name" value="ENDO-4-O-SULFATASE"/>
    <property type="match status" value="1"/>
</dbReference>
<evidence type="ECO:0000313" key="5">
    <source>
        <dbReference type="Proteomes" id="UP001054902"/>
    </source>
</evidence>
<dbReference type="PANTHER" id="PTHR42693">
    <property type="entry name" value="ARYLSULFATASE FAMILY MEMBER"/>
    <property type="match status" value="1"/>
</dbReference>
<keyword evidence="2" id="KW-0378">Hydrolase</keyword>
<dbReference type="AlphaFoldDB" id="A0AAD3D2L1"/>
<dbReference type="EMBL" id="BLLK01000055">
    <property type="protein sequence ID" value="GFH56666.1"/>
    <property type="molecule type" value="Genomic_DNA"/>
</dbReference>
<dbReference type="GO" id="GO:0004065">
    <property type="term" value="F:arylsulfatase activity"/>
    <property type="evidence" value="ECO:0007669"/>
    <property type="project" value="TreeGrafter"/>
</dbReference>
<dbReference type="InterPro" id="IPR017850">
    <property type="entry name" value="Alkaline_phosphatase_core_sf"/>
</dbReference>
<keyword evidence="5" id="KW-1185">Reference proteome</keyword>
<dbReference type="Gene3D" id="3.40.720.10">
    <property type="entry name" value="Alkaline Phosphatase, subunit A"/>
    <property type="match status" value="1"/>
</dbReference>
<evidence type="ECO:0000313" key="4">
    <source>
        <dbReference type="EMBL" id="GFH56666.1"/>
    </source>
</evidence>
<comment type="caution">
    <text evidence="4">The sequence shown here is derived from an EMBL/GenBank/DDBJ whole genome shotgun (WGS) entry which is preliminary data.</text>
</comment>
<reference evidence="4 5" key="1">
    <citation type="journal article" date="2021" name="Sci. Rep.">
        <title>The genome of the diatom Chaetoceros tenuissimus carries an ancient integrated fragment of an extant virus.</title>
        <authorList>
            <person name="Hongo Y."/>
            <person name="Kimura K."/>
            <person name="Takaki Y."/>
            <person name="Yoshida Y."/>
            <person name="Baba S."/>
            <person name="Kobayashi G."/>
            <person name="Nagasaki K."/>
            <person name="Hano T."/>
            <person name="Tomaru Y."/>
        </authorList>
    </citation>
    <scope>NUCLEOTIDE SEQUENCE [LARGE SCALE GENOMIC DNA]</scope>
    <source>
        <strain evidence="4 5">NIES-3715</strain>
    </source>
</reference>
<dbReference type="Proteomes" id="UP001054902">
    <property type="component" value="Unassembled WGS sequence"/>
</dbReference>
<protein>
    <recommendedName>
        <fullName evidence="3">Sulfatase N-terminal domain-containing protein</fullName>
    </recommendedName>
</protein>
<sequence length="898" mass="103158">MNQNHLPNKKQKITEEEYFNDAPTGDLGEEFFNDASEGDLDLWNKVEGDFALVKATKNAIQAGNCKSKEFSEYLTNKVLDSFDSLNWKCMKTPNQILPPGFTGEELTVNKLKELCPELRKFIAICEVKGIDIHPFLQVYLLNDREEGSEQGARMKWHRDKPSSKYRGGREPFVRIGLTRFAHIKEEDEIGGLVKKKFGWRRIVEGSNKFDRVTVEIEDGDVLFLGPKEASGKFKAVEHQPTIYQSNSISVMADILLPEGSKFKDFAVPQFAQYFVDKGAFEHKPDGYNLKFEKPGFWKNVDNSQQRKAGFQNNKYRYNRGHWKLFDEANDGTVNVYDFGEKGTQKLLRKLDKHYATDFIVDRGIDFIQEHAQAEEPFALFLSIPDPHSPMVVREPYNLLYNTTDFDPVIPRTTKKMIQADPSPPSFYQQPRQKDKKIKTMSRSVWKNKGEQEFRELLKEFKDVNNFDEHLRQYFGMVKLLDDKIGDLLSKVEELNIEENSIIVFTSDHGKLLFEHGKSNKGEPFFTSAGIPMLVKWPQKIKKGKIVETAYSSVDFAPTLLGLLNITDLPVGMKMHGVDGSNEILNSLDISSNDSKIVFSYRSSGRWIAAIKDGYKLVLNKKYKSDGPYLFDLNIDPDELMNFANSAAHKQIFEELKDALIEWIYEYEFLDADKINLYLDTPSCIDSKNVLHNEGTSNHLPDLIFCSDIGSKKLPQEVCLVEEIREHCPVTCKSRCPDSDGMMMFRNKVVQCKELRDGCYDERVRNFCPRTCRRDSCRDDLEFKFFVKENMKRRCEFILTNNKMVAALRRKKFCADENIASKCRWSCGGCNNSIFDDDSFTFGGTGILASDSAGQDLPRGYSYSMNCSWLTSNIRRRATRQKRFCPRVKSNCALSCGNY</sequence>
<dbReference type="InterPro" id="IPR000917">
    <property type="entry name" value="Sulfatase_N"/>
</dbReference>
<evidence type="ECO:0000256" key="1">
    <source>
        <dbReference type="ARBA" id="ARBA00008779"/>
    </source>
</evidence>
<dbReference type="Pfam" id="PF00884">
    <property type="entry name" value="Sulfatase"/>
    <property type="match status" value="1"/>
</dbReference>
<gene>
    <name evidence="4" type="ORF">CTEN210_13142</name>
</gene>
<accession>A0AAD3D2L1</accession>
<name>A0AAD3D2L1_9STRA</name>